<evidence type="ECO:0000256" key="10">
    <source>
        <dbReference type="ARBA" id="ARBA00032441"/>
    </source>
</evidence>
<evidence type="ECO:0000256" key="9">
    <source>
        <dbReference type="ARBA" id="ARBA00022842"/>
    </source>
</evidence>
<keyword evidence="12" id="KW-1185">Reference proteome</keyword>
<dbReference type="NCBIfam" id="TIGR00150">
    <property type="entry name" value="T6A_YjeE"/>
    <property type="match status" value="1"/>
</dbReference>
<dbReference type="AlphaFoldDB" id="A0A3A1Y4T1"/>
<evidence type="ECO:0000256" key="6">
    <source>
        <dbReference type="ARBA" id="ARBA00022723"/>
    </source>
</evidence>
<keyword evidence="11" id="KW-0808">Transferase</keyword>
<dbReference type="InterPro" id="IPR003442">
    <property type="entry name" value="T6A_TsaE"/>
</dbReference>
<dbReference type="Proteomes" id="UP000265691">
    <property type="component" value="Unassembled WGS sequence"/>
</dbReference>
<evidence type="ECO:0000256" key="3">
    <source>
        <dbReference type="ARBA" id="ARBA00019010"/>
    </source>
</evidence>
<dbReference type="Pfam" id="PF02367">
    <property type="entry name" value="TsaE"/>
    <property type="match status" value="1"/>
</dbReference>
<dbReference type="GO" id="GO:0005737">
    <property type="term" value="C:cytoplasm"/>
    <property type="evidence" value="ECO:0007669"/>
    <property type="project" value="UniProtKB-SubCell"/>
</dbReference>
<dbReference type="InterPro" id="IPR027417">
    <property type="entry name" value="P-loop_NTPase"/>
</dbReference>
<dbReference type="Gene3D" id="3.40.50.300">
    <property type="entry name" value="P-loop containing nucleotide triphosphate hydrolases"/>
    <property type="match status" value="1"/>
</dbReference>
<organism evidence="11 12">
    <name type="scientific">Psittacicella hinzii</name>
    <dbReference type="NCBI Taxonomy" id="2028575"/>
    <lineage>
        <taxon>Bacteria</taxon>
        <taxon>Pseudomonadati</taxon>
        <taxon>Pseudomonadota</taxon>
        <taxon>Gammaproteobacteria</taxon>
        <taxon>Pasteurellales</taxon>
        <taxon>Psittacicellaceae</taxon>
        <taxon>Psittacicella</taxon>
    </lineage>
</organism>
<proteinExistence type="inferred from homology"/>
<name>A0A3A1Y4T1_9GAMM</name>
<evidence type="ECO:0000256" key="7">
    <source>
        <dbReference type="ARBA" id="ARBA00022741"/>
    </source>
</evidence>
<dbReference type="PANTHER" id="PTHR33540:SF2">
    <property type="entry name" value="TRNA THREONYLCARBAMOYLADENOSINE BIOSYNTHESIS PROTEIN TSAE"/>
    <property type="match status" value="1"/>
</dbReference>
<sequence length="168" mass="19306">MQDFKFFFRSQEESEKFAQELWQLASKFSQKKCFLIYLLGNLGAGKSTFSRAFIRAAGYQGNIPSPTYSIQEDYAVADYTIYHLDLYRLSDIYELDVLGFFDNQKANTVYLIEWPQLIMEDYPASLILNWQHVAEDANCRALEIKLGSNLSASERDALALDLAKLAEK</sequence>
<dbReference type="OrthoDB" id="9800307at2"/>
<evidence type="ECO:0000313" key="12">
    <source>
        <dbReference type="Proteomes" id="UP000265691"/>
    </source>
</evidence>
<dbReference type="SUPFAM" id="SSF52540">
    <property type="entry name" value="P-loop containing nucleoside triphosphate hydrolases"/>
    <property type="match status" value="1"/>
</dbReference>
<gene>
    <name evidence="11" type="ORF">CKF54_07340</name>
</gene>
<keyword evidence="9" id="KW-0460">Magnesium</keyword>
<comment type="similarity">
    <text evidence="2">Belongs to the TsaE family.</text>
</comment>
<evidence type="ECO:0000256" key="8">
    <source>
        <dbReference type="ARBA" id="ARBA00022840"/>
    </source>
</evidence>
<keyword evidence="7" id="KW-0547">Nucleotide-binding</keyword>
<comment type="subcellular location">
    <subcellularLocation>
        <location evidence="1">Cytoplasm</location>
    </subcellularLocation>
</comment>
<dbReference type="RefSeq" id="WP_119525706.1">
    <property type="nucleotide sequence ID" value="NZ_NRHC01000122.1"/>
</dbReference>
<keyword evidence="6" id="KW-0479">Metal-binding</keyword>
<dbReference type="GO" id="GO:0046872">
    <property type="term" value="F:metal ion binding"/>
    <property type="evidence" value="ECO:0007669"/>
    <property type="project" value="UniProtKB-KW"/>
</dbReference>
<dbReference type="PANTHER" id="PTHR33540">
    <property type="entry name" value="TRNA THREONYLCARBAMOYLADENOSINE BIOSYNTHESIS PROTEIN TSAE"/>
    <property type="match status" value="1"/>
</dbReference>
<comment type="caution">
    <text evidence="11">The sequence shown here is derived from an EMBL/GenBank/DDBJ whole genome shotgun (WGS) entry which is preliminary data.</text>
</comment>
<keyword evidence="4" id="KW-0963">Cytoplasm</keyword>
<dbReference type="GO" id="GO:0005524">
    <property type="term" value="F:ATP binding"/>
    <property type="evidence" value="ECO:0007669"/>
    <property type="project" value="UniProtKB-KW"/>
</dbReference>
<keyword evidence="5" id="KW-0819">tRNA processing</keyword>
<keyword evidence="8" id="KW-0067">ATP-binding</keyword>
<dbReference type="EMBL" id="NRHC01000122">
    <property type="protein sequence ID" value="RIY31167.1"/>
    <property type="molecule type" value="Genomic_DNA"/>
</dbReference>
<evidence type="ECO:0000256" key="5">
    <source>
        <dbReference type="ARBA" id="ARBA00022694"/>
    </source>
</evidence>
<reference evidence="11 12" key="1">
    <citation type="submission" date="2017-08" db="EMBL/GenBank/DDBJ databases">
        <title>Reclassification of Bisgaard taxon 37 and 44.</title>
        <authorList>
            <person name="Christensen H."/>
        </authorList>
    </citation>
    <scope>NUCLEOTIDE SEQUENCE [LARGE SCALE GENOMIC DNA]</scope>
    <source>
        <strain evidence="11 12">B96_3</strain>
    </source>
</reference>
<evidence type="ECO:0000256" key="4">
    <source>
        <dbReference type="ARBA" id="ARBA00022490"/>
    </source>
</evidence>
<evidence type="ECO:0000313" key="11">
    <source>
        <dbReference type="EMBL" id="RIY31167.1"/>
    </source>
</evidence>
<accession>A0A3A1Y4T1</accession>
<dbReference type="GO" id="GO:0016740">
    <property type="term" value="F:transferase activity"/>
    <property type="evidence" value="ECO:0007669"/>
    <property type="project" value="UniProtKB-KW"/>
</dbReference>
<dbReference type="GO" id="GO:0002949">
    <property type="term" value="P:tRNA threonylcarbamoyladenosine modification"/>
    <property type="evidence" value="ECO:0007669"/>
    <property type="project" value="InterPro"/>
</dbReference>
<evidence type="ECO:0000256" key="2">
    <source>
        <dbReference type="ARBA" id="ARBA00007599"/>
    </source>
</evidence>
<evidence type="ECO:0000256" key="1">
    <source>
        <dbReference type="ARBA" id="ARBA00004496"/>
    </source>
</evidence>
<protein>
    <recommendedName>
        <fullName evidence="3">tRNA threonylcarbamoyladenosine biosynthesis protein TsaE</fullName>
    </recommendedName>
    <alternativeName>
        <fullName evidence="10">t(6)A37 threonylcarbamoyladenosine biosynthesis protein TsaE</fullName>
    </alternativeName>
</protein>